<dbReference type="EMBL" id="ABIB01000004">
    <property type="protein sequence ID" value="EDP96260.1"/>
    <property type="molecule type" value="Genomic_DNA"/>
</dbReference>
<keyword evidence="1" id="KW-0472">Membrane</keyword>
<feature type="transmembrane region" description="Helical" evidence="1">
    <location>
        <begin position="7"/>
        <end position="24"/>
    </location>
</feature>
<dbReference type="OrthoDB" id="1447421at2"/>
<feature type="transmembrane region" description="Helical" evidence="1">
    <location>
        <begin position="68"/>
        <end position="88"/>
    </location>
</feature>
<name>A9DU79_9FLAO</name>
<keyword evidence="3" id="KW-1185">Reference proteome</keyword>
<evidence type="ECO:0000313" key="2">
    <source>
        <dbReference type="EMBL" id="EDP96260.1"/>
    </source>
</evidence>
<comment type="caution">
    <text evidence="2">The sequence shown here is derived from an EMBL/GenBank/DDBJ whole genome shotgun (WGS) entry which is preliminary data.</text>
</comment>
<accession>A9DU79</accession>
<dbReference type="RefSeq" id="WP_007093090.1">
    <property type="nucleotide sequence ID" value="NZ_CP142125.1"/>
</dbReference>
<protein>
    <submittedName>
        <fullName evidence="2">Uncharacterized protein</fullName>
    </submittedName>
</protein>
<dbReference type="Proteomes" id="UP000002945">
    <property type="component" value="Unassembled WGS sequence"/>
</dbReference>
<sequence>MTLEKINTFFYVGLLTSFLIFLLPGEYKIAIYTPNYLGWFMLFLTGLSILIYFWLLIVDYKKKNFKHLIRRTLFLVAIIGISVAYWFYKVYSY</sequence>
<evidence type="ECO:0000313" key="3">
    <source>
        <dbReference type="Proteomes" id="UP000002945"/>
    </source>
</evidence>
<proteinExistence type="predicted"/>
<keyword evidence="1" id="KW-0812">Transmembrane</keyword>
<keyword evidence="1" id="KW-1133">Transmembrane helix</keyword>
<dbReference type="HOGENOM" id="CLU_2395863_0_0_10"/>
<organism evidence="2 3">
    <name type="scientific">Kordia algicida OT-1</name>
    <dbReference type="NCBI Taxonomy" id="391587"/>
    <lineage>
        <taxon>Bacteria</taxon>
        <taxon>Pseudomonadati</taxon>
        <taxon>Bacteroidota</taxon>
        <taxon>Flavobacteriia</taxon>
        <taxon>Flavobacteriales</taxon>
        <taxon>Flavobacteriaceae</taxon>
        <taxon>Kordia</taxon>
    </lineage>
</organism>
<reference evidence="2 3" key="1">
    <citation type="journal article" date="2011" name="J. Bacteriol.">
        <title>Genome sequence of the algicidal bacterium Kordia algicida OT-1.</title>
        <authorList>
            <person name="Lee H.S."/>
            <person name="Kang S.G."/>
            <person name="Kwon K.K."/>
            <person name="Lee J.H."/>
            <person name="Kim S.J."/>
        </authorList>
    </citation>
    <scope>NUCLEOTIDE SEQUENCE [LARGE SCALE GENOMIC DNA]</scope>
    <source>
        <strain evidence="2 3">OT-1</strain>
    </source>
</reference>
<feature type="transmembrane region" description="Helical" evidence="1">
    <location>
        <begin position="36"/>
        <end position="56"/>
    </location>
</feature>
<evidence type="ECO:0000256" key="1">
    <source>
        <dbReference type="SAM" id="Phobius"/>
    </source>
</evidence>
<dbReference type="AlphaFoldDB" id="A9DU79"/>
<gene>
    <name evidence="2" type="ORF">KAOT1_02587</name>
</gene>